<dbReference type="AlphaFoldDB" id="A0A0E9R6S0"/>
<accession>A0A0E9R6S0</accession>
<proteinExistence type="predicted"/>
<evidence type="ECO:0000313" key="1">
    <source>
        <dbReference type="EMBL" id="JAH24836.1"/>
    </source>
</evidence>
<organism evidence="1">
    <name type="scientific">Anguilla anguilla</name>
    <name type="common">European freshwater eel</name>
    <name type="synonym">Muraena anguilla</name>
    <dbReference type="NCBI Taxonomy" id="7936"/>
    <lineage>
        <taxon>Eukaryota</taxon>
        <taxon>Metazoa</taxon>
        <taxon>Chordata</taxon>
        <taxon>Craniata</taxon>
        <taxon>Vertebrata</taxon>
        <taxon>Euteleostomi</taxon>
        <taxon>Actinopterygii</taxon>
        <taxon>Neopterygii</taxon>
        <taxon>Teleostei</taxon>
        <taxon>Anguilliformes</taxon>
        <taxon>Anguillidae</taxon>
        <taxon>Anguilla</taxon>
    </lineage>
</organism>
<protein>
    <submittedName>
        <fullName evidence="1">Uncharacterized protein</fullName>
    </submittedName>
</protein>
<sequence>MDLRNLNLLVIIHNQINI</sequence>
<dbReference type="EMBL" id="GBXM01083741">
    <property type="protein sequence ID" value="JAH24836.1"/>
    <property type="molecule type" value="Transcribed_RNA"/>
</dbReference>
<reference evidence="1" key="2">
    <citation type="journal article" date="2015" name="Fish Shellfish Immunol.">
        <title>Early steps in the European eel (Anguilla anguilla)-Vibrio vulnificus interaction in the gills: Role of the RtxA13 toxin.</title>
        <authorList>
            <person name="Callol A."/>
            <person name="Pajuelo D."/>
            <person name="Ebbesson L."/>
            <person name="Teles M."/>
            <person name="MacKenzie S."/>
            <person name="Amaro C."/>
        </authorList>
    </citation>
    <scope>NUCLEOTIDE SEQUENCE</scope>
</reference>
<reference evidence="1" key="1">
    <citation type="submission" date="2014-11" db="EMBL/GenBank/DDBJ databases">
        <authorList>
            <person name="Amaro Gonzalez C."/>
        </authorList>
    </citation>
    <scope>NUCLEOTIDE SEQUENCE</scope>
</reference>
<name>A0A0E9R6S0_ANGAN</name>